<feature type="coiled-coil region" evidence="1">
    <location>
        <begin position="490"/>
        <end position="538"/>
    </location>
</feature>
<feature type="compositionally biased region" description="Basic and acidic residues" evidence="2">
    <location>
        <begin position="263"/>
        <end position="281"/>
    </location>
</feature>
<dbReference type="InterPro" id="IPR036869">
    <property type="entry name" value="J_dom_sf"/>
</dbReference>
<sequence>MQGNLDNVVIIDLDSDGFDDVITIDVPEPLRQKFCGSSVHKDGESFPIPCIISLDDDEICDYVDNHEVNVDENVGLDSDYMDFSNKTSPASDFMRKSEDADVDDCQVVFEKRPAFKLSKCNKTYNKDSSSRNRYGLNFESETESGSSKSDSSDCEVVEISCRELHEQWVKAFQKRKLNTDYKGPLSPQDKASPCSSHSDAHPNVRVENSTRQKIDSSSNNVNSHDANSSNFTATRDGFVGGSLSPGMEYPFAESYWKVQQEPFSRRSKQESRKNTGSHKKADVQFGRERCMGDINFWFDECQTENGYGTRFQNNREGPLGPHSSWIRDRDIKQCLKTRSHVQHSEQSITGGCSFPNSQPNLNLNSEYEGSHVHNKDAFLGKHSINPSRVVSMEKNENFTPVTSIYDACSNEAQRQNVGSKGKDRLVAGSSCYAEGQKPVTSSFYNLSISDGKDPLDALSPVQRDIINEREKLKETDEFKRAVEEEWAARQKELNFQAEEAKRLRKRKKAESLRILALEKRLKQRVEEVRETQRKDEENLNMKENLRTEVRKELYQLENACIDMASLLRGLGIQVGGGFHPLTQEVHAAYKRALLKFHPDRASRTDIRQQVEAEEKFKLISRMKQKFLSTSCY</sequence>
<dbReference type="eggNOG" id="ENOG502QZR2">
    <property type="taxonomic scope" value="Eukaryota"/>
</dbReference>
<dbReference type="InParanoid" id="B9RE95"/>
<feature type="domain" description="J" evidence="3">
    <location>
        <begin position="565"/>
        <end position="632"/>
    </location>
</feature>
<feature type="region of interest" description="Disordered" evidence="2">
    <location>
        <begin position="179"/>
        <end position="235"/>
    </location>
</feature>
<feature type="compositionally biased region" description="Basic and acidic residues" evidence="2">
    <location>
        <begin position="198"/>
        <end position="214"/>
    </location>
</feature>
<keyword evidence="5" id="KW-1185">Reference proteome</keyword>
<dbReference type="SUPFAM" id="SSF46565">
    <property type="entry name" value="Chaperone J-domain"/>
    <property type="match status" value="1"/>
</dbReference>
<dbReference type="PANTHER" id="PTHR36335:SF1">
    <property type="entry name" value="CHAPERONE DNAJ-DOMAIN SUPERFAMILY PROTEIN"/>
    <property type="match status" value="1"/>
</dbReference>
<dbReference type="FunCoup" id="B9RE95">
    <property type="interactions" value="910"/>
</dbReference>
<dbReference type="AlphaFoldDB" id="B9RE95"/>
<evidence type="ECO:0000256" key="2">
    <source>
        <dbReference type="SAM" id="MobiDB-lite"/>
    </source>
</evidence>
<evidence type="ECO:0000313" key="5">
    <source>
        <dbReference type="Proteomes" id="UP000008311"/>
    </source>
</evidence>
<evidence type="ECO:0000313" key="4">
    <source>
        <dbReference type="EMBL" id="EEF50703.1"/>
    </source>
</evidence>
<feature type="compositionally biased region" description="Polar residues" evidence="2">
    <location>
        <begin position="215"/>
        <end position="233"/>
    </location>
</feature>
<dbReference type="Gene3D" id="1.10.287.110">
    <property type="entry name" value="DnaJ domain"/>
    <property type="match status" value="1"/>
</dbReference>
<dbReference type="Proteomes" id="UP000008311">
    <property type="component" value="Unassembled WGS sequence"/>
</dbReference>
<evidence type="ECO:0000256" key="1">
    <source>
        <dbReference type="SAM" id="Coils"/>
    </source>
</evidence>
<organism evidence="4 5">
    <name type="scientific">Ricinus communis</name>
    <name type="common">Castor bean</name>
    <dbReference type="NCBI Taxonomy" id="3988"/>
    <lineage>
        <taxon>Eukaryota</taxon>
        <taxon>Viridiplantae</taxon>
        <taxon>Streptophyta</taxon>
        <taxon>Embryophyta</taxon>
        <taxon>Tracheophyta</taxon>
        <taxon>Spermatophyta</taxon>
        <taxon>Magnoliopsida</taxon>
        <taxon>eudicotyledons</taxon>
        <taxon>Gunneridae</taxon>
        <taxon>Pentapetalae</taxon>
        <taxon>rosids</taxon>
        <taxon>fabids</taxon>
        <taxon>Malpighiales</taxon>
        <taxon>Euphorbiaceae</taxon>
        <taxon>Acalyphoideae</taxon>
        <taxon>Acalypheae</taxon>
        <taxon>Ricinus</taxon>
    </lineage>
</organism>
<dbReference type="PROSITE" id="PS50076">
    <property type="entry name" value="DNAJ_2"/>
    <property type="match status" value="1"/>
</dbReference>
<proteinExistence type="predicted"/>
<evidence type="ECO:0000259" key="3">
    <source>
        <dbReference type="PROSITE" id="PS50076"/>
    </source>
</evidence>
<accession>B9RE95</accession>
<feature type="region of interest" description="Disordered" evidence="2">
    <location>
        <begin position="260"/>
        <end position="281"/>
    </location>
</feature>
<feature type="region of interest" description="Disordered" evidence="2">
    <location>
        <begin position="124"/>
        <end position="151"/>
    </location>
</feature>
<gene>
    <name evidence="4" type="ORF">RCOM_1619660</name>
</gene>
<dbReference type="PANTHER" id="PTHR36335">
    <property type="entry name" value="CHAPERONE DNAJ-DOMAIN SUPERFAMILY PROTEIN"/>
    <property type="match status" value="1"/>
</dbReference>
<name>B9RE95_RICCO</name>
<dbReference type="InterPro" id="IPR001623">
    <property type="entry name" value="DnaJ_domain"/>
</dbReference>
<protein>
    <recommendedName>
        <fullName evidence="3">J domain-containing protein</fullName>
    </recommendedName>
</protein>
<dbReference type="EMBL" id="EQ973775">
    <property type="protein sequence ID" value="EEF50703.1"/>
    <property type="molecule type" value="Genomic_DNA"/>
</dbReference>
<keyword evidence="1" id="KW-0175">Coiled coil</keyword>
<dbReference type="STRING" id="3988.B9RE95"/>
<dbReference type="CDD" id="cd06257">
    <property type="entry name" value="DnaJ"/>
    <property type="match status" value="1"/>
</dbReference>
<reference evidence="5" key="1">
    <citation type="journal article" date="2010" name="Nat. Biotechnol.">
        <title>Draft genome sequence of the oilseed species Ricinus communis.</title>
        <authorList>
            <person name="Chan A.P."/>
            <person name="Crabtree J."/>
            <person name="Zhao Q."/>
            <person name="Lorenzi H."/>
            <person name="Orvis J."/>
            <person name="Puiu D."/>
            <person name="Melake-Berhan A."/>
            <person name="Jones K.M."/>
            <person name="Redman J."/>
            <person name="Chen G."/>
            <person name="Cahoon E.B."/>
            <person name="Gedil M."/>
            <person name="Stanke M."/>
            <person name="Haas B.J."/>
            <person name="Wortman J.R."/>
            <person name="Fraser-Liggett C.M."/>
            <person name="Ravel J."/>
            <person name="Rabinowicz P.D."/>
        </authorList>
    </citation>
    <scope>NUCLEOTIDE SEQUENCE [LARGE SCALE GENOMIC DNA]</scope>
    <source>
        <strain evidence="5">cv. Hale</strain>
    </source>
</reference>